<organism evidence="1 2">
    <name type="scientific">Acer negundo</name>
    <name type="common">Box elder</name>
    <dbReference type="NCBI Taxonomy" id="4023"/>
    <lineage>
        <taxon>Eukaryota</taxon>
        <taxon>Viridiplantae</taxon>
        <taxon>Streptophyta</taxon>
        <taxon>Embryophyta</taxon>
        <taxon>Tracheophyta</taxon>
        <taxon>Spermatophyta</taxon>
        <taxon>Magnoliopsida</taxon>
        <taxon>eudicotyledons</taxon>
        <taxon>Gunneridae</taxon>
        <taxon>Pentapetalae</taxon>
        <taxon>rosids</taxon>
        <taxon>malvids</taxon>
        <taxon>Sapindales</taxon>
        <taxon>Sapindaceae</taxon>
        <taxon>Hippocastanoideae</taxon>
        <taxon>Acereae</taxon>
        <taxon>Acer</taxon>
    </lineage>
</organism>
<evidence type="ECO:0000313" key="1">
    <source>
        <dbReference type="EMBL" id="KAI9181575.1"/>
    </source>
</evidence>
<sequence>MAVPIMTQAKQILRQSKLLASQATATAKTTTSANVPKGHIAVYTLNLVVFHNKVKTRFRVGHRRAVCQNEVLIIPVNHLVLWKCWRVG</sequence>
<reference evidence="1" key="1">
    <citation type="journal article" date="2022" name="Plant J.">
        <title>Strategies of tolerance reflected in two North American maple genomes.</title>
        <authorList>
            <person name="McEvoy S.L."/>
            <person name="Sezen U.U."/>
            <person name="Trouern-Trend A."/>
            <person name="McMahon S.M."/>
            <person name="Schaberg P.G."/>
            <person name="Yang J."/>
            <person name="Wegrzyn J.L."/>
            <person name="Swenson N.G."/>
        </authorList>
    </citation>
    <scope>NUCLEOTIDE SEQUENCE</scope>
    <source>
        <strain evidence="1">91603</strain>
    </source>
</reference>
<name>A0AAD5IZG0_ACENE</name>
<evidence type="ECO:0000313" key="2">
    <source>
        <dbReference type="Proteomes" id="UP001064489"/>
    </source>
</evidence>
<comment type="caution">
    <text evidence="1">The sequence shown here is derived from an EMBL/GenBank/DDBJ whole genome shotgun (WGS) entry which is preliminary data.</text>
</comment>
<dbReference type="Proteomes" id="UP001064489">
    <property type="component" value="Chromosome 4"/>
</dbReference>
<accession>A0AAD5IZG0</accession>
<protein>
    <submittedName>
        <fullName evidence="1">Uncharacterized protein</fullName>
    </submittedName>
</protein>
<keyword evidence="2" id="KW-1185">Reference proteome</keyword>
<gene>
    <name evidence="1" type="ORF">LWI28_016290</name>
</gene>
<proteinExistence type="predicted"/>
<dbReference type="EMBL" id="JAJSOW010000101">
    <property type="protein sequence ID" value="KAI9181575.1"/>
    <property type="molecule type" value="Genomic_DNA"/>
</dbReference>
<dbReference type="AlphaFoldDB" id="A0AAD5IZG0"/>
<reference evidence="1" key="2">
    <citation type="submission" date="2023-02" db="EMBL/GenBank/DDBJ databases">
        <authorList>
            <person name="Swenson N.G."/>
            <person name="Wegrzyn J.L."/>
            <person name="Mcevoy S.L."/>
        </authorList>
    </citation>
    <scope>NUCLEOTIDE SEQUENCE</scope>
    <source>
        <strain evidence="1">91603</strain>
        <tissue evidence="1">Leaf</tissue>
    </source>
</reference>